<evidence type="ECO:0000313" key="3">
    <source>
        <dbReference type="EMBL" id="QSO45927.1"/>
    </source>
</evidence>
<dbReference type="InterPro" id="IPR036779">
    <property type="entry name" value="LysM_dom_sf"/>
</dbReference>
<dbReference type="SUPFAM" id="SSF54106">
    <property type="entry name" value="LysM domain"/>
    <property type="match status" value="1"/>
</dbReference>
<dbReference type="Gene3D" id="3.10.350.10">
    <property type="entry name" value="LysM domain"/>
    <property type="match status" value="1"/>
</dbReference>
<dbReference type="RefSeq" id="WP_206655299.1">
    <property type="nucleotide sequence ID" value="NZ_CP071182.1"/>
</dbReference>
<keyword evidence="4" id="KW-1185">Reference proteome</keyword>
<dbReference type="KEGG" id="afx:JZ786_15440"/>
<feature type="compositionally biased region" description="Basic and acidic residues" evidence="1">
    <location>
        <begin position="241"/>
        <end position="252"/>
    </location>
</feature>
<feature type="compositionally biased region" description="Acidic residues" evidence="1">
    <location>
        <begin position="300"/>
        <end position="310"/>
    </location>
</feature>
<dbReference type="Pfam" id="PF01476">
    <property type="entry name" value="LysM"/>
    <property type="match status" value="1"/>
</dbReference>
<feature type="compositionally biased region" description="Basic and acidic residues" evidence="1">
    <location>
        <begin position="276"/>
        <end position="292"/>
    </location>
</feature>
<dbReference type="AlphaFoldDB" id="A0A9X7VWR7"/>
<name>A0A9X7VWR7_9BACL</name>
<feature type="region of interest" description="Disordered" evidence="1">
    <location>
        <begin position="229"/>
        <end position="262"/>
    </location>
</feature>
<proteinExistence type="predicted"/>
<feature type="region of interest" description="Disordered" evidence="1">
    <location>
        <begin position="323"/>
        <end position="342"/>
    </location>
</feature>
<evidence type="ECO:0000259" key="2">
    <source>
        <dbReference type="PROSITE" id="PS51782"/>
    </source>
</evidence>
<evidence type="ECO:0000313" key="4">
    <source>
        <dbReference type="Proteomes" id="UP000663505"/>
    </source>
</evidence>
<organism evidence="3 4">
    <name type="scientific">Alicyclobacillus mengziensis</name>
    <dbReference type="NCBI Taxonomy" id="2931921"/>
    <lineage>
        <taxon>Bacteria</taxon>
        <taxon>Bacillati</taxon>
        <taxon>Bacillota</taxon>
        <taxon>Bacilli</taxon>
        <taxon>Bacillales</taxon>
        <taxon>Alicyclobacillaceae</taxon>
        <taxon>Alicyclobacillus</taxon>
    </lineage>
</organism>
<feature type="compositionally biased region" description="Polar residues" evidence="1">
    <location>
        <begin position="187"/>
        <end position="197"/>
    </location>
</feature>
<feature type="domain" description="LysM" evidence="2">
    <location>
        <begin position="417"/>
        <end position="460"/>
    </location>
</feature>
<feature type="region of interest" description="Disordered" evidence="1">
    <location>
        <begin position="276"/>
        <end position="315"/>
    </location>
</feature>
<evidence type="ECO:0000256" key="1">
    <source>
        <dbReference type="SAM" id="MobiDB-lite"/>
    </source>
</evidence>
<sequence>MSEADRNGQITVGVDQEVFIETVEQDHTVDDANVATEVTSFERVGDAYVLEGAIVFAGYLTKATSGSGAGHDLAANPYARHVHHRMPFTLRVPVQFQPRGVVNVASRISDWKLDVMSDGWLRVQAKLRVSGLNGKHGYHFQCGAQEVGDVLFGNGSSDSETTDVTEVPVDKSATQREPSVDSVQDEAASQTEQSVENSLELVRGQADEKFAGDEQQGAPNYVERVSEARGGVDESFDEAENDKASDAKREDPSQMASEMPSAREELLTLDRYVQTDEAKVPDEPKSPVKEEVPLSSTEFSADEPPETSEFEFEHQVDLSKVPVRATNSNVDGNVREPSVEGPVEESFVASRSFSEDGFQATAGFVPTVNVGVQTGDAAHTTVDADEREEESAEMRTVDTSLWSFVDFNAPDNYYTLRYVIVMEEESLSSLAERVGCSEGDLMRTNRMTGDSIIPGQVLKVPGELRRSS</sequence>
<accession>A0A9X7VWR7</accession>
<protein>
    <submittedName>
        <fullName evidence="3">LysM peptidoglycan-binding domain-containing protein</fullName>
    </submittedName>
</protein>
<feature type="region of interest" description="Disordered" evidence="1">
    <location>
        <begin position="153"/>
        <end position="198"/>
    </location>
</feature>
<dbReference type="SMART" id="SM00257">
    <property type="entry name" value="LysM"/>
    <property type="match status" value="1"/>
</dbReference>
<dbReference type="EMBL" id="CP071182">
    <property type="protein sequence ID" value="QSO45927.1"/>
    <property type="molecule type" value="Genomic_DNA"/>
</dbReference>
<dbReference type="InterPro" id="IPR018392">
    <property type="entry name" value="LysM"/>
</dbReference>
<gene>
    <name evidence="3" type="ORF">JZ786_15440</name>
</gene>
<feature type="compositionally biased region" description="Polar residues" evidence="1">
    <location>
        <begin position="154"/>
        <end position="164"/>
    </location>
</feature>
<dbReference type="PROSITE" id="PS51782">
    <property type="entry name" value="LYSM"/>
    <property type="match status" value="1"/>
</dbReference>
<dbReference type="Proteomes" id="UP000663505">
    <property type="component" value="Chromosome"/>
</dbReference>
<reference evidence="3 4" key="1">
    <citation type="submission" date="2021-02" db="EMBL/GenBank/DDBJ databases">
        <title>Alicyclobacillus curvatus sp. nov. and Alicyclobacillus mengziensis sp. nov., two acidophilic bacteria isolated from acid mine drainage.</title>
        <authorList>
            <person name="Huang Y."/>
        </authorList>
    </citation>
    <scope>NUCLEOTIDE SEQUENCE [LARGE SCALE GENOMIC DNA]</scope>
    <source>
        <strain evidence="3 4">S30H14</strain>
    </source>
</reference>